<dbReference type="InterPro" id="IPR029063">
    <property type="entry name" value="SAM-dependent_MTases_sf"/>
</dbReference>
<sequence length="266" mass="30353">MELSAMPNNFPKPSQWNHRHRQPGSTSRLRQLSPEQDEYGDQLPPSARVTAYDVTDSHFILPEYWPPNLKFEQLDCLVDPPPTLAYRFDVVHLRMWAFIIRDNDPGPLIRNAAKLLKPGGYLQWEDARFGSSVVRGDAALQVRRMMDRMSNASKHDFHLLTGPCSAGFRWLDQLDLHVERAEPALDVIDCQYKPWSSQFIPLCMDNFMVALESSGAALDHLKQVDPSAPTLDQWEKALEALHNDSRHPGGSQLYWLPVTLLARKSN</sequence>
<dbReference type="RefSeq" id="XP_015404241.1">
    <property type="nucleotide sequence ID" value="XM_015552831.1"/>
</dbReference>
<dbReference type="EMBL" id="JNOM01000277">
    <property type="protein sequence ID" value="KNG83318.1"/>
    <property type="molecule type" value="Genomic_DNA"/>
</dbReference>
<proteinExistence type="predicted"/>
<dbReference type="Gene3D" id="3.40.50.150">
    <property type="entry name" value="Vaccinia Virus protein VP39"/>
    <property type="match status" value="1"/>
</dbReference>
<gene>
    <name evidence="2" type="ORF">ANOM_007575</name>
</gene>
<dbReference type="AlphaFoldDB" id="A0A0L1IVV5"/>
<feature type="region of interest" description="Disordered" evidence="1">
    <location>
        <begin position="1"/>
        <end position="30"/>
    </location>
</feature>
<evidence type="ECO:0000256" key="1">
    <source>
        <dbReference type="SAM" id="MobiDB-lite"/>
    </source>
</evidence>
<evidence type="ECO:0008006" key="4">
    <source>
        <dbReference type="Google" id="ProtNLM"/>
    </source>
</evidence>
<evidence type="ECO:0000313" key="2">
    <source>
        <dbReference type="EMBL" id="KNG83318.1"/>
    </source>
</evidence>
<dbReference type="STRING" id="1509407.A0A0L1IVV5"/>
<dbReference type="CDD" id="cd02440">
    <property type="entry name" value="AdoMet_MTases"/>
    <property type="match status" value="1"/>
</dbReference>
<evidence type="ECO:0000313" key="3">
    <source>
        <dbReference type="Proteomes" id="UP000037505"/>
    </source>
</evidence>
<keyword evidence="3" id="KW-1185">Reference proteome</keyword>
<reference evidence="2 3" key="1">
    <citation type="submission" date="2014-06" db="EMBL/GenBank/DDBJ databases">
        <title>The Genome of the Aflatoxigenic Filamentous Fungus Aspergillus nomius.</title>
        <authorList>
            <person name="Moore M.G."/>
            <person name="Shannon B.M."/>
            <person name="Brian M.M."/>
        </authorList>
    </citation>
    <scope>NUCLEOTIDE SEQUENCE [LARGE SCALE GENOMIC DNA]</scope>
    <source>
        <strain evidence="2 3">NRRL 13137</strain>
    </source>
</reference>
<organism evidence="2 3">
    <name type="scientific">Aspergillus nomiae NRRL (strain ATCC 15546 / NRRL 13137 / CBS 260.88 / M93)</name>
    <dbReference type="NCBI Taxonomy" id="1509407"/>
    <lineage>
        <taxon>Eukaryota</taxon>
        <taxon>Fungi</taxon>
        <taxon>Dikarya</taxon>
        <taxon>Ascomycota</taxon>
        <taxon>Pezizomycotina</taxon>
        <taxon>Eurotiomycetes</taxon>
        <taxon>Eurotiomycetidae</taxon>
        <taxon>Eurotiales</taxon>
        <taxon>Aspergillaceae</taxon>
        <taxon>Aspergillus</taxon>
        <taxon>Aspergillus subgen. Circumdati</taxon>
    </lineage>
</organism>
<accession>A0A0L1IVV5</accession>
<dbReference type="Proteomes" id="UP000037505">
    <property type="component" value="Unassembled WGS sequence"/>
</dbReference>
<comment type="caution">
    <text evidence="2">The sequence shown here is derived from an EMBL/GenBank/DDBJ whole genome shotgun (WGS) entry which is preliminary data.</text>
</comment>
<dbReference type="GeneID" id="26809379"/>
<name>A0A0L1IVV5_ASPN3</name>
<dbReference type="OrthoDB" id="417697at2759"/>
<protein>
    <recommendedName>
        <fullName evidence="4">Methyltransferase type 11 domain-containing protein</fullName>
    </recommendedName>
</protein>
<dbReference type="SUPFAM" id="SSF53335">
    <property type="entry name" value="S-adenosyl-L-methionine-dependent methyltransferases"/>
    <property type="match status" value="1"/>
</dbReference>